<organism evidence="1 2">
    <name type="scientific">Sphingosinicella xenopeptidilytica</name>
    <dbReference type="NCBI Taxonomy" id="364098"/>
    <lineage>
        <taxon>Bacteria</taxon>
        <taxon>Pseudomonadati</taxon>
        <taxon>Pseudomonadota</taxon>
        <taxon>Alphaproteobacteria</taxon>
        <taxon>Sphingomonadales</taxon>
        <taxon>Sphingosinicellaceae</taxon>
        <taxon>Sphingosinicella</taxon>
    </lineage>
</organism>
<reference evidence="2" key="1">
    <citation type="journal article" date="2019" name="Int. J. Syst. Evol. Microbiol.">
        <title>The Global Catalogue of Microorganisms (GCM) 10K type strain sequencing project: providing services to taxonomists for standard genome sequencing and annotation.</title>
        <authorList>
            <consortium name="The Broad Institute Genomics Platform"/>
            <consortium name="The Broad Institute Genome Sequencing Center for Infectious Disease"/>
            <person name="Wu L."/>
            <person name="Ma J."/>
        </authorList>
    </citation>
    <scope>NUCLEOTIDE SEQUENCE [LARGE SCALE GENOMIC DNA]</scope>
    <source>
        <strain evidence="2">CCUG 52537</strain>
    </source>
</reference>
<keyword evidence="2" id="KW-1185">Reference proteome</keyword>
<dbReference type="Proteomes" id="UP001597124">
    <property type="component" value="Unassembled WGS sequence"/>
</dbReference>
<evidence type="ECO:0000313" key="1">
    <source>
        <dbReference type="EMBL" id="MFD0847133.1"/>
    </source>
</evidence>
<evidence type="ECO:0000313" key="2">
    <source>
        <dbReference type="Proteomes" id="UP001597124"/>
    </source>
</evidence>
<sequence length="163" mass="17897">MHIAAFVAIGVAAAIGFTLYDFRDEFPTLPQICAHLPSPLTPARYADRIAPGQCPWEASFGFKKSFNGTFVSGLEVSRFCPDEASMDLTKCKWLSIDSQASLDFPALSEHLDNRAGGYAKFRVRFSGWESLWPGHHGYRGAYAGHVLVDRFGAVEPITLPSAQ</sequence>
<protein>
    <submittedName>
        <fullName evidence="1">Uncharacterized protein</fullName>
    </submittedName>
</protein>
<dbReference type="RefSeq" id="WP_381485549.1">
    <property type="nucleotide sequence ID" value="NZ_JBHTIK010000001.1"/>
</dbReference>
<dbReference type="EMBL" id="JBHTIK010000001">
    <property type="protein sequence ID" value="MFD0847133.1"/>
    <property type="molecule type" value="Genomic_DNA"/>
</dbReference>
<gene>
    <name evidence="1" type="ORF">ACFQ00_02230</name>
</gene>
<proteinExistence type="predicted"/>
<name>A0ABW3BZ37_SPHXN</name>
<accession>A0ABW3BZ37</accession>
<comment type="caution">
    <text evidence="1">The sequence shown here is derived from an EMBL/GenBank/DDBJ whole genome shotgun (WGS) entry which is preliminary data.</text>
</comment>